<accession>A0A371EYG4</accession>
<keyword evidence="2" id="KW-1185">Reference proteome</keyword>
<feature type="non-terminal residue" evidence="1">
    <location>
        <position position="1"/>
    </location>
</feature>
<proteinExistence type="predicted"/>
<reference evidence="1" key="1">
    <citation type="submission" date="2018-05" db="EMBL/GenBank/DDBJ databases">
        <title>Draft genome of Mucuna pruriens seed.</title>
        <authorList>
            <person name="Nnadi N.E."/>
            <person name="Vos R."/>
            <person name="Hasami M.H."/>
            <person name="Devisetty U.K."/>
            <person name="Aguiy J.C."/>
        </authorList>
    </citation>
    <scope>NUCLEOTIDE SEQUENCE [LARGE SCALE GENOMIC DNA]</scope>
    <source>
        <strain evidence="1">JCA_2017</strain>
    </source>
</reference>
<dbReference type="EMBL" id="QJKJ01011482">
    <property type="protein sequence ID" value="RDX71054.1"/>
    <property type="molecule type" value="Genomic_DNA"/>
</dbReference>
<comment type="caution">
    <text evidence="1">The sequence shown here is derived from an EMBL/GenBank/DDBJ whole genome shotgun (WGS) entry which is preliminary data.</text>
</comment>
<evidence type="ECO:0000313" key="1">
    <source>
        <dbReference type="EMBL" id="RDX71054.1"/>
    </source>
</evidence>
<name>A0A371EYG4_MUCPR</name>
<dbReference type="OrthoDB" id="1422884at2759"/>
<gene>
    <name evidence="1" type="ORF">CR513_49641</name>
</gene>
<protein>
    <submittedName>
        <fullName evidence="1">Uncharacterized protein</fullName>
    </submittedName>
</protein>
<dbReference type="AlphaFoldDB" id="A0A371EYG4"/>
<evidence type="ECO:0000313" key="2">
    <source>
        <dbReference type="Proteomes" id="UP000257109"/>
    </source>
</evidence>
<organism evidence="1 2">
    <name type="scientific">Mucuna pruriens</name>
    <name type="common">Velvet bean</name>
    <name type="synonym">Dolichos pruriens</name>
    <dbReference type="NCBI Taxonomy" id="157652"/>
    <lineage>
        <taxon>Eukaryota</taxon>
        <taxon>Viridiplantae</taxon>
        <taxon>Streptophyta</taxon>
        <taxon>Embryophyta</taxon>
        <taxon>Tracheophyta</taxon>
        <taxon>Spermatophyta</taxon>
        <taxon>Magnoliopsida</taxon>
        <taxon>eudicotyledons</taxon>
        <taxon>Gunneridae</taxon>
        <taxon>Pentapetalae</taxon>
        <taxon>rosids</taxon>
        <taxon>fabids</taxon>
        <taxon>Fabales</taxon>
        <taxon>Fabaceae</taxon>
        <taxon>Papilionoideae</taxon>
        <taxon>50 kb inversion clade</taxon>
        <taxon>NPAAA clade</taxon>
        <taxon>indigoferoid/millettioid clade</taxon>
        <taxon>Phaseoleae</taxon>
        <taxon>Mucuna</taxon>
    </lineage>
</organism>
<sequence>MGNDGVTKLWLRGVKHSLDVHFNLIFVHMLDDGGYDNHFGNLVVAKGEKISKLYWTKALVAKDSVNVMDMEASLWHRRL</sequence>
<dbReference type="Proteomes" id="UP000257109">
    <property type="component" value="Unassembled WGS sequence"/>
</dbReference>
<feature type="non-terminal residue" evidence="1">
    <location>
        <position position="79"/>
    </location>
</feature>